<protein>
    <recommendedName>
        <fullName evidence="4">DUF222 domain-containing protein</fullName>
    </recommendedName>
</protein>
<dbReference type="EMBL" id="JARACI010000777">
    <property type="protein sequence ID" value="MDD9206098.1"/>
    <property type="molecule type" value="Genomic_DNA"/>
</dbReference>
<organism evidence="2 3">
    <name type="scientific">Georgenia halotolerans</name>
    <dbReference type="NCBI Taxonomy" id="3028317"/>
    <lineage>
        <taxon>Bacteria</taxon>
        <taxon>Bacillati</taxon>
        <taxon>Actinomycetota</taxon>
        <taxon>Actinomycetes</taxon>
        <taxon>Micrococcales</taxon>
        <taxon>Bogoriellaceae</taxon>
        <taxon>Georgenia</taxon>
    </lineage>
</organism>
<dbReference type="Proteomes" id="UP001165561">
    <property type="component" value="Unassembled WGS sequence"/>
</dbReference>
<proteinExistence type="predicted"/>
<evidence type="ECO:0000313" key="3">
    <source>
        <dbReference type="Proteomes" id="UP001165561"/>
    </source>
</evidence>
<sequence>MRRMKAAAAAKVVPDMNLLHSRLSAQGARLSKRREIEMSQLDQVLFEVERDAHLGGMIVESSFDVGLKFANEIYLTRHFITAARHDLLALGRKIQKETGEESAHDLSALGGHSHSSREDLSDEGRLSKVAAHLLAADASLMAAEALLPTSVRTVDGKSFWDRYSSVMSERSVDAEKSLVDLRQRRRSTS</sequence>
<name>A0ABT5TWK7_9MICO</name>
<accession>A0ABT5TWK7</accession>
<evidence type="ECO:0008006" key="4">
    <source>
        <dbReference type="Google" id="ProtNLM"/>
    </source>
</evidence>
<comment type="caution">
    <text evidence="2">The sequence shown here is derived from an EMBL/GenBank/DDBJ whole genome shotgun (WGS) entry which is preliminary data.</text>
</comment>
<evidence type="ECO:0000256" key="1">
    <source>
        <dbReference type="SAM" id="MobiDB-lite"/>
    </source>
</evidence>
<reference evidence="2" key="1">
    <citation type="submission" date="2023-02" db="EMBL/GenBank/DDBJ databases">
        <title>Georgenia sp.10Sc9-8, isolated from a soil sample collected from the Taklamakan desert.</title>
        <authorList>
            <person name="Liu S."/>
        </authorList>
    </citation>
    <scope>NUCLEOTIDE SEQUENCE</scope>
    <source>
        <strain evidence="2">10Sc9-8</strain>
    </source>
</reference>
<feature type="region of interest" description="Disordered" evidence="1">
    <location>
        <begin position="101"/>
        <end position="122"/>
    </location>
</feature>
<keyword evidence="3" id="KW-1185">Reference proteome</keyword>
<evidence type="ECO:0000313" key="2">
    <source>
        <dbReference type="EMBL" id="MDD9206098.1"/>
    </source>
</evidence>
<gene>
    <name evidence="2" type="ORF">PU560_06380</name>
</gene>